<proteinExistence type="predicted"/>
<organism evidence="2 3">
    <name type="scientific">Byssothecium circinans</name>
    <dbReference type="NCBI Taxonomy" id="147558"/>
    <lineage>
        <taxon>Eukaryota</taxon>
        <taxon>Fungi</taxon>
        <taxon>Dikarya</taxon>
        <taxon>Ascomycota</taxon>
        <taxon>Pezizomycotina</taxon>
        <taxon>Dothideomycetes</taxon>
        <taxon>Pleosporomycetidae</taxon>
        <taxon>Pleosporales</taxon>
        <taxon>Massarineae</taxon>
        <taxon>Massarinaceae</taxon>
        <taxon>Byssothecium</taxon>
    </lineage>
</organism>
<feature type="compositionally biased region" description="Polar residues" evidence="1">
    <location>
        <begin position="47"/>
        <end position="56"/>
    </location>
</feature>
<evidence type="ECO:0000256" key="1">
    <source>
        <dbReference type="SAM" id="MobiDB-lite"/>
    </source>
</evidence>
<protein>
    <submittedName>
        <fullName evidence="2">Uncharacterized protein</fullName>
    </submittedName>
</protein>
<evidence type="ECO:0000313" key="2">
    <source>
        <dbReference type="EMBL" id="KAF1952051.1"/>
    </source>
</evidence>
<gene>
    <name evidence="2" type="ORF">CC80DRAFT_552801</name>
</gene>
<dbReference type="Proteomes" id="UP000800035">
    <property type="component" value="Unassembled WGS sequence"/>
</dbReference>
<name>A0A6A5THH4_9PLEO</name>
<feature type="compositionally biased region" description="Basic and acidic residues" evidence="1">
    <location>
        <begin position="94"/>
        <end position="115"/>
    </location>
</feature>
<feature type="region of interest" description="Disordered" evidence="1">
    <location>
        <begin position="1"/>
        <end position="126"/>
    </location>
</feature>
<feature type="compositionally biased region" description="Low complexity" evidence="1">
    <location>
        <begin position="79"/>
        <end position="89"/>
    </location>
</feature>
<evidence type="ECO:0000313" key="3">
    <source>
        <dbReference type="Proteomes" id="UP000800035"/>
    </source>
</evidence>
<feature type="compositionally biased region" description="Polar residues" evidence="1">
    <location>
        <begin position="116"/>
        <end position="126"/>
    </location>
</feature>
<keyword evidence="3" id="KW-1185">Reference proteome</keyword>
<dbReference type="EMBL" id="ML977013">
    <property type="protein sequence ID" value="KAF1952051.1"/>
    <property type="molecule type" value="Genomic_DNA"/>
</dbReference>
<sequence length="126" mass="13322">MQNGEQPQGLTSAKPGQSSASGPVNQQKPTLSSTGNTSDTETKQLPKTDFQSSNETTAKEKVGGQSPPANVPPAQKPVSSSLSKLSETKSNMRQHTDDARAHSDQTKAPARHDTEVSSALSDQYDD</sequence>
<feature type="compositionally biased region" description="Polar residues" evidence="1">
    <location>
        <begin position="1"/>
        <end position="39"/>
    </location>
</feature>
<reference evidence="2" key="1">
    <citation type="journal article" date="2020" name="Stud. Mycol.">
        <title>101 Dothideomycetes genomes: a test case for predicting lifestyles and emergence of pathogens.</title>
        <authorList>
            <person name="Haridas S."/>
            <person name="Albert R."/>
            <person name="Binder M."/>
            <person name="Bloem J."/>
            <person name="Labutti K."/>
            <person name="Salamov A."/>
            <person name="Andreopoulos B."/>
            <person name="Baker S."/>
            <person name="Barry K."/>
            <person name="Bills G."/>
            <person name="Bluhm B."/>
            <person name="Cannon C."/>
            <person name="Castanera R."/>
            <person name="Culley D."/>
            <person name="Daum C."/>
            <person name="Ezra D."/>
            <person name="Gonzalez J."/>
            <person name="Henrissat B."/>
            <person name="Kuo A."/>
            <person name="Liang C."/>
            <person name="Lipzen A."/>
            <person name="Lutzoni F."/>
            <person name="Magnuson J."/>
            <person name="Mondo S."/>
            <person name="Nolan M."/>
            <person name="Ohm R."/>
            <person name="Pangilinan J."/>
            <person name="Park H.-J."/>
            <person name="Ramirez L."/>
            <person name="Alfaro M."/>
            <person name="Sun H."/>
            <person name="Tritt A."/>
            <person name="Yoshinaga Y."/>
            <person name="Zwiers L.-H."/>
            <person name="Turgeon B."/>
            <person name="Goodwin S."/>
            <person name="Spatafora J."/>
            <person name="Crous P."/>
            <person name="Grigoriev I."/>
        </authorList>
    </citation>
    <scope>NUCLEOTIDE SEQUENCE</scope>
    <source>
        <strain evidence="2">CBS 675.92</strain>
    </source>
</reference>
<accession>A0A6A5THH4</accession>
<dbReference type="AlphaFoldDB" id="A0A6A5THH4"/>